<evidence type="ECO:0000313" key="3">
    <source>
        <dbReference type="Proteomes" id="UP000030675"/>
    </source>
</evidence>
<dbReference type="AlphaFoldDB" id="V5F6Y2"/>
<feature type="compositionally biased region" description="Basic residues" evidence="1">
    <location>
        <begin position="65"/>
        <end position="75"/>
    </location>
</feature>
<dbReference type="EMBL" id="DF196808">
    <property type="protein sequence ID" value="GAD28597.1"/>
    <property type="molecule type" value="Genomic_DNA"/>
</dbReference>
<gene>
    <name evidence="2" type="ORF">PLEI_0239</name>
</gene>
<protein>
    <submittedName>
        <fullName evidence="2">Putative transposase</fullName>
    </submittedName>
</protein>
<name>V5F6Y2_PHOLE</name>
<accession>V5F6Y2</accession>
<organism evidence="2 3">
    <name type="scientific">Photobacterium leiognathi lrivu.4.1</name>
    <dbReference type="NCBI Taxonomy" id="1248232"/>
    <lineage>
        <taxon>Bacteria</taxon>
        <taxon>Pseudomonadati</taxon>
        <taxon>Pseudomonadota</taxon>
        <taxon>Gammaproteobacteria</taxon>
        <taxon>Vibrionales</taxon>
        <taxon>Vibrionaceae</taxon>
        <taxon>Photobacterium</taxon>
    </lineage>
</organism>
<dbReference type="HOGENOM" id="CLU_2667884_0_0_6"/>
<dbReference type="Proteomes" id="UP000030675">
    <property type="component" value="Unassembled WGS sequence"/>
</dbReference>
<sequence length="75" mass="9336">MPYKYNESRRYHFKKPTYRQTNYAEYNQSLRDRGRIDIWLSDDIIENWQTEQRSIPPPPYDDRTRLRKASRPPFL</sequence>
<feature type="region of interest" description="Disordered" evidence="1">
    <location>
        <begin position="50"/>
        <end position="75"/>
    </location>
</feature>
<proteinExistence type="predicted"/>
<evidence type="ECO:0000256" key="1">
    <source>
        <dbReference type="SAM" id="MobiDB-lite"/>
    </source>
</evidence>
<evidence type="ECO:0000313" key="2">
    <source>
        <dbReference type="EMBL" id="GAD28597.1"/>
    </source>
</evidence>
<reference evidence="3" key="1">
    <citation type="submission" date="2012-12" db="EMBL/GenBank/DDBJ databases">
        <title>Genome Sequence of Photobacterium leiognathi lrivu.4.1.</title>
        <authorList>
            <person name="Urbanczyk H."/>
            <person name="Ogura Y."/>
            <person name="Hayashi T."/>
            <person name="Dunlap P.V."/>
        </authorList>
    </citation>
    <scope>NUCLEOTIDE SEQUENCE [LARGE SCALE GENOMIC DNA]</scope>
    <source>
        <strain evidence="3">lrivu.4.1</strain>
    </source>
</reference>